<proteinExistence type="predicted"/>
<name>A0A0Q3LS60_AMAAE</name>
<keyword evidence="2" id="KW-1185">Reference proteome</keyword>
<comment type="caution">
    <text evidence="1">The sequence shown here is derived from an EMBL/GenBank/DDBJ whole genome shotgun (WGS) entry which is preliminary data.</text>
</comment>
<dbReference type="EMBL" id="LMAW01003226">
    <property type="protein sequence ID" value="KQK73301.1"/>
    <property type="molecule type" value="Genomic_DNA"/>
</dbReference>
<dbReference type="Proteomes" id="UP000051836">
    <property type="component" value="Unassembled WGS sequence"/>
</dbReference>
<sequence length="82" mass="9469">MVHLGIEDGLQHRRVRELPQKGECYHQRLLREETRGLLHFPLNISSKEGRKEGSSNVGNLLRVVDAQSVKHSVITERHLLCY</sequence>
<organism evidence="1 2">
    <name type="scientific">Amazona aestiva</name>
    <name type="common">Blue-fronted Amazon parrot</name>
    <dbReference type="NCBI Taxonomy" id="12930"/>
    <lineage>
        <taxon>Eukaryota</taxon>
        <taxon>Metazoa</taxon>
        <taxon>Chordata</taxon>
        <taxon>Craniata</taxon>
        <taxon>Vertebrata</taxon>
        <taxon>Euteleostomi</taxon>
        <taxon>Archelosauria</taxon>
        <taxon>Archosauria</taxon>
        <taxon>Dinosauria</taxon>
        <taxon>Saurischia</taxon>
        <taxon>Theropoda</taxon>
        <taxon>Coelurosauria</taxon>
        <taxon>Aves</taxon>
        <taxon>Neognathae</taxon>
        <taxon>Neoaves</taxon>
        <taxon>Telluraves</taxon>
        <taxon>Australaves</taxon>
        <taxon>Psittaciformes</taxon>
        <taxon>Psittacidae</taxon>
        <taxon>Amazona</taxon>
    </lineage>
</organism>
<evidence type="ECO:0000313" key="1">
    <source>
        <dbReference type="EMBL" id="KQK73301.1"/>
    </source>
</evidence>
<evidence type="ECO:0000313" key="2">
    <source>
        <dbReference type="Proteomes" id="UP000051836"/>
    </source>
</evidence>
<reference evidence="1 2" key="1">
    <citation type="submission" date="2015-10" db="EMBL/GenBank/DDBJ databases">
        <authorList>
            <person name="Gilbert D.G."/>
        </authorList>
    </citation>
    <scope>NUCLEOTIDE SEQUENCE [LARGE SCALE GENOMIC DNA]</scope>
    <source>
        <strain evidence="1">FVVF132</strain>
    </source>
</reference>
<accession>A0A0Q3LS60</accession>
<protein>
    <submittedName>
        <fullName evidence="1">Uncharacterized protein</fullName>
    </submittedName>
</protein>
<dbReference type="AlphaFoldDB" id="A0A0Q3LS60"/>
<gene>
    <name evidence="1" type="ORF">AAES_168868</name>
</gene>